<keyword evidence="2" id="KW-0805">Transcription regulation</keyword>
<dbReference type="AlphaFoldDB" id="A0A4P8XSX6"/>
<proteinExistence type="inferred from homology"/>
<evidence type="ECO:0000313" key="6">
    <source>
        <dbReference type="EMBL" id="QCT06036.1"/>
    </source>
</evidence>
<dbReference type="SUPFAM" id="SSF53850">
    <property type="entry name" value="Periplasmic binding protein-like II"/>
    <property type="match status" value="1"/>
</dbReference>
<dbReference type="InterPro" id="IPR036390">
    <property type="entry name" value="WH_DNA-bd_sf"/>
</dbReference>
<dbReference type="EMBL" id="CP039381">
    <property type="protein sequence ID" value="QCT06036.1"/>
    <property type="molecule type" value="Genomic_DNA"/>
</dbReference>
<dbReference type="OrthoDB" id="9803714at2"/>
<comment type="similarity">
    <text evidence="1">Belongs to the LysR transcriptional regulatory family.</text>
</comment>
<dbReference type="PANTHER" id="PTHR30126:SF64">
    <property type="entry name" value="HTH-TYPE TRANSCRIPTIONAL REGULATOR CITR"/>
    <property type="match status" value="1"/>
</dbReference>
<dbReference type="SUPFAM" id="SSF46785">
    <property type="entry name" value="Winged helix' DNA-binding domain"/>
    <property type="match status" value="1"/>
</dbReference>
<dbReference type="InterPro" id="IPR036388">
    <property type="entry name" value="WH-like_DNA-bd_sf"/>
</dbReference>
<dbReference type="PROSITE" id="PS50931">
    <property type="entry name" value="HTH_LYSR"/>
    <property type="match status" value="1"/>
</dbReference>
<evidence type="ECO:0000256" key="3">
    <source>
        <dbReference type="ARBA" id="ARBA00023125"/>
    </source>
</evidence>
<evidence type="ECO:0000313" key="7">
    <source>
        <dbReference type="Proteomes" id="UP000301475"/>
    </source>
</evidence>
<evidence type="ECO:0000259" key="5">
    <source>
        <dbReference type="PROSITE" id="PS50931"/>
    </source>
</evidence>
<gene>
    <name evidence="6" type="ORF">E5Z56_01035</name>
</gene>
<dbReference type="Gene3D" id="3.40.190.10">
    <property type="entry name" value="Periplasmic binding protein-like II"/>
    <property type="match status" value="2"/>
</dbReference>
<reference evidence="6 7" key="1">
    <citation type="submission" date="2019-04" db="EMBL/GenBank/DDBJ databases">
        <authorList>
            <person name="Embree M."/>
            <person name="Gaffney J.R."/>
        </authorList>
    </citation>
    <scope>NUCLEOTIDE SEQUENCE [LARGE SCALE GENOMIC DNA]</scope>
    <source>
        <strain evidence="6 7">JE7A12</strain>
    </source>
</reference>
<dbReference type="PANTHER" id="PTHR30126">
    <property type="entry name" value="HTH-TYPE TRANSCRIPTIONAL REGULATOR"/>
    <property type="match status" value="1"/>
</dbReference>
<feature type="domain" description="HTH lysR-type" evidence="5">
    <location>
        <begin position="13"/>
        <end position="70"/>
    </location>
</feature>
<keyword evidence="7" id="KW-1185">Reference proteome</keyword>
<dbReference type="KEGG" id="ruj:E5Z56_01035"/>
<name>A0A4P8XSX6_9FIRM</name>
<accession>A0A4P8XSX6</accession>
<sequence length="308" mass="34708">MIFFNKQLVVNFMDINLIKYFVSVAQNLNFSEAARQNFVSQSTVSRGIKEMEKELGASLFSRTKRNVVLTPEGKALLPYAMEIIENLNSATFIIDKLQKGIDGKLTVGYDETSGPYISKYLQGFVAKYPDITVDIKKIQVSEEILALDNNEYDIVFMLRDMMPDSPDIDHLEAYDDTLSVISKKGLLAGGGIDFDQLHQQNVVLLSEAISPILYMEILDLFRTYNIIPNIVNRYDDVRSVVTAVSSGIGISILPTSLCRAMFNSQFEIHRIKGIDTTISYIMTWNKAMRNPGTKLFLKEASKVNVEDV</sequence>
<dbReference type="Proteomes" id="UP000301475">
    <property type="component" value="Chromosome"/>
</dbReference>
<dbReference type="Pfam" id="PF00126">
    <property type="entry name" value="HTH_1"/>
    <property type="match status" value="1"/>
</dbReference>
<dbReference type="CDD" id="cd05466">
    <property type="entry name" value="PBP2_LTTR_substrate"/>
    <property type="match status" value="1"/>
</dbReference>
<organism evidence="6 7">
    <name type="scientific">Ruminococcus bovis</name>
    <dbReference type="NCBI Taxonomy" id="2564099"/>
    <lineage>
        <taxon>Bacteria</taxon>
        <taxon>Bacillati</taxon>
        <taxon>Bacillota</taxon>
        <taxon>Clostridia</taxon>
        <taxon>Eubacteriales</taxon>
        <taxon>Oscillospiraceae</taxon>
        <taxon>Ruminococcus</taxon>
    </lineage>
</organism>
<dbReference type="InterPro" id="IPR005119">
    <property type="entry name" value="LysR_subst-bd"/>
</dbReference>
<dbReference type="InterPro" id="IPR000847">
    <property type="entry name" value="LysR_HTH_N"/>
</dbReference>
<evidence type="ECO:0000256" key="4">
    <source>
        <dbReference type="ARBA" id="ARBA00023163"/>
    </source>
</evidence>
<evidence type="ECO:0000256" key="1">
    <source>
        <dbReference type="ARBA" id="ARBA00009437"/>
    </source>
</evidence>
<dbReference type="GO" id="GO:0003700">
    <property type="term" value="F:DNA-binding transcription factor activity"/>
    <property type="evidence" value="ECO:0007669"/>
    <property type="project" value="InterPro"/>
</dbReference>
<dbReference type="FunFam" id="1.10.10.10:FF:000001">
    <property type="entry name" value="LysR family transcriptional regulator"/>
    <property type="match status" value="1"/>
</dbReference>
<evidence type="ECO:0000256" key="2">
    <source>
        <dbReference type="ARBA" id="ARBA00023015"/>
    </source>
</evidence>
<keyword evidence="3" id="KW-0238">DNA-binding</keyword>
<dbReference type="Pfam" id="PF03466">
    <property type="entry name" value="LysR_substrate"/>
    <property type="match status" value="1"/>
</dbReference>
<protein>
    <submittedName>
        <fullName evidence="6">LysR family transcriptional regulator</fullName>
    </submittedName>
</protein>
<keyword evidence="4" id="KW-0804">Transcription</keyword>
<dbReference type="PRINTS" id="PR00039">
    <property type="entry name" value="HTHLYSR"/>
</dbReference>
<dbReference type="GO" id="GO:0000976">
    <property type="term" value="F:transcription cis-regulatory region binding"/>
    <property type="evidence" value="ECO:0007669"/>
    <property type="project" value="TreeGrafter"/>
</dbReference>
<dbReference type="Gene3D" id="1.10.10.10">
    <property type="entry name" value="Winged helix-like DNA-binding domain superfamily/Winged helix DNA-binding domain"/>
    <property type="match status" value="1"/>
</dbReference>